<protein>
    <submittedName>
        <fullName evidence="1">Uncharacterized protein</fullName>
    </submittedName>
</protein>
<sequence length="89" mass="10610">MAYAFWTCFMIYEEYINVALMRCIFWLLRSAVLINSHQSGVYTLLCFQLIFTKCIDYKTKLILNGQAVYNTKQYAKLMKKREAPNWLGY</sequence>
<reference evidence="1" key="2">
    <citation type="journal article" date="2015" name="Data Brief">
        <title>Shoot transcriptome of the giant reed, Arundo donax.</title>
        <authorList>
            <person name="Barrero R.A."/>
            <person name="Guerrero F.D."/>
            <person name="Moolhuijzen P."/>
            <person name="Goolsby J.A."/>
            <person name="Tidwell J."/>
            <person name="Bellgard S.E."/>
            <person name="Bellgard M.I."/>
        </authorList>
    </citation>
    <scope>NUCLEOTIDE SEQUENCE</scope>
    <source>
        <tissue evidence="1">Shoot tissue taken approximately 20 cm above the soil surface</tissue>
    </source>
</reference>
<dbReference type="AlphaFoldDB" id="A0A0A9BXK0"/>
<proteinExistence type="predicted"/>
<dbReference type="EMBL" id="GBRH01230952">
    <property type="protein sequence ID" value="JAD66943.1"/>
    <property type="molecule type" value="Transcribed_RNA"/>
</dbReference>
<name>A0A0A9BXK0_ARUDO</name>
<evidence type="ECO:0000313" key="1">
    <source>
        <dbReference type="EMBL" id="JAD66943.1"/>
    </source>
</evidence>
<accession>A0A0A9BXK0</accession>
<reference evidence="1" key="1">
    <citation type="submission" date="2014-09" db="EMBL/GenBank/DDBJ databases">
        <authorList>
            <person name="Magalhaes I.L.F."/>
            <person name="Oliveira U."/>
            <person name="Santos F.R."/>
            <person name="Vidigal T.H.D.A."/>
            <person name="Brescovit A.D."/>
            <person name="Santos A.J."/>
        </authorList>
    </citation>
    <scope>NUCLEOTIDE SEQUENCE</scope>
    <source>
        <tissue evidence="1">Shoot tissue taken approximately 20 cm above the soil surface</tissue>
    </source>
</reference>
<organism evidence="1">
    <name type="scientific">Arundo donax</name>
    <name type="common">Giant reed</name>
    <name type="synonym">Donax arundinaceus</name>
    <dbReference type="NCBI Taxonomy" id="35708"/>
    <lineage>
        <taxon>Eukaryota</taxon>
        <taxon>Viridiplantae</taxon>
        <taxon>Streptophyta</taxon>
        <taxon>Embryophyta</taxon>
        <taxon>Tracheophyta</taxon>
        <taxon>Spermatophyta</taxon>
        <taxon>Magnoliopsida</taxon>
        <taxon>Liliopsida</taxon>
        <taxon>Poales</taxon>
        <taxon>Poaceae</taxon>
        <taxon>PACMAD clade</taxon>
        <taxon>Arundinoideae</taxon>
        <taxon>Arundineae</taxon>
        <taxon>Arundo</taxon>
    </lineage>
</organism>